<evidence type="ECO:0000313" key="2">
    <source>
        <dbReference type="Proteomes" id="UP001261871"/>
    </source>
</evidence>
<keyword evidence="2" id="KW-1185">Reference proteome</keyword>
<accession>A0ABU1S1K3</accession>
<sequence>MTTEEIEVLFHSVIEEKAIYKNLIGISEDKIYNWRKGRGAKPSVGDMLGVLYQLNKISVFNCVIKSMPNKIFSSTFDEPSGYTHTLHFDPNK</sequence>
<evidence type="ECO:0000313" key="1">
    <source>
        <dbReference type="EMBL" id="MDR6844530.1"/>
    </source>
</evidence>
<gene>
    <name evidence="1" type="ORF">J2W95_001221</name>
</gene>
<name>A0ABU1S1K3_9FLAO</name>
<comment type="caution">
    <text evidence="1">The sequence shown here is derived from an EMBL/GenBank/DDBJ whole genome shotgun (WGS) entry which is preliminary data.</text>
</comment>
<evidence type="ECO:0008006" key="3">
    <source>
        <dbReference type="Google" id="ProtNLM"/>
    </source>
</evidence>
<reference evidence="1 2" key="1">
    <citation type="submission" date="2023-07" db="EMBL/GenBank/DDBJ databases">
        <title>Sorghum-associated microbial communities from plants grown in Nebraska, USA.</title>
        <authorList>
            <person name="Schachtman D."/>
        </authorList>
    </citation>
    <scope>NUCLEOTIDE SEQUENCE [LARGE SCALE GENOMIC DNA]</scope>
    <source>
        <strain evidence="1 2">BE124</strain>
    </source>
</reference>
<dbReference type="Proteomes" id="UP001261871">
    <property type="component" value="Unassembled WGS sequence"/>
</dbReference>
<organism evidence="1 2">
    <name type="scientific">Flavobacterium granuli</name>
    <dbReference type="NCBI Taxonomy" id="280093"/>
    <lineage>
        <taxon>Bacteria</taxon>
        <taxon>Pseudomonadati</taxon>
        <taxon>Bacteroidota</taxon>
        <taxon>Flavobacteriia</taxon>
        <taxon>Flavobacteriales</taxon>
        <taxon>Flavobacteriaceae</taxon>
        <taxon>Flavobacterium</taxon>
    </lineage>
</organism>
<protein>
    <recommendedName>
        <fullName evidence="3">Transcriptional regulator</fullName>
    </recommendedName>
</protein>
<proteinExistence type="predicted"/>
<dbReference type="EMBL" id="JAVDTX010000002">
    <property type="protein sequence ID" value="MDR6844530.1"/>
    <property type="molecule type" value="Genomic_DNA"/>
</dbReference>
<dbReference type="RefSeq" id="WP_310004983.1">
    <property type="nucleotide sequence ID" value="NZ_JAVDTX010000002.1"/>
</dbReference>